<dbReference type="GeneID" id="28982052"/>
<evidence type="ECO:0000313" key="2">
    <source>
        <dbReference type="Proteomes" id="UP000053611"/>
    </source>
</evidence>
<keyword evidence="2" id="KW-1185">Reference proteome</keyword>
<dbReference type="Gene3D" id="3.20.20.60">
    <property type="entry name" value="Phosphoenolpyruvate-binding domains"/>
    <property type="match status" value="1"/>
</dbReference>
<keyword evidence="1" id="KW-0670">Pyruvate</keyword>
<sequence length="304" mass="32144">MRGAAKLREMIKTGRTIVSPGVYEGLGARVCLQNGFDTLYMTGAGTAIGQLGMPDLGLTTADDMVRNAAMLAGLNRDVPVIADADTGFGGPVMVERTVERYILAGVAALHLEDQVMQKRCGHLGGKELVDEATFLARIRAAVAARERTGGDIVIIARTDALQSLGFDAAIHRLKLAVEAGADMCFLEGMTSKEQMAESVKQLAPTPCMLNMVNGGVTPLVDAKEAQAMGYALVIWPIFALMAAFNAYEKAAQELKSTGFLADMKDSPGGPVRGGVREVFELCGMSKCVEFDMQMGGATYAKGGP</sequence>
<name>A0A0J1B0G6_9TREE</name>
<dbReference type="InterPro" id="IPR015813">
    <property type="entry name" value="Pyrv/PenolPyrv_kinase-like_dom"/>
</dbReference>
<dbReference type="CDD" id="cd00377">
    <property type="entry name" value="ICL_PEPM"/>
    <property type="match status" value="1"/>
</dbReference>
<accession>A0A0J1B0G6</accession>
<evidence type="ECO:0000313" key="1">
    <source>
        <dbReference type="EMBL" id="KLT41094.1"/>
    </source>
</evidence>
<proteinExistence type="predicted"/>
<dbReference type="EMBL" id="KQ087223">
    <property type="protein sequence ID" value="KLT41094.1"/>
    <property type="molecule type" value="Genomic_DNA"/>
</dbReference>
<dbReference type="InterPro" id="IPR039556">
    <property type="entry name" value="ICL/PEPM"/>
</dbReference>
<dbReference type="PANTHER" id="PTHR42905">
    <property type="entry name" value="PHOSPHOENOLPYRUVATE CARBOXYLASE"/>
    <property type="match status" value="1"/>
</dbReference>
<dbReference type="STRING" id="879819.A0A0J1B0G6"/>
<dbReference type="AlphaFoldDB" id="A0A0J1B0G6"/>
<dbReference type="Proteomes" id="UP000053611">
    <property type="component" value="Unassembled WGS sequence"/>
</dbReference>
<dbReference type="InterPro" id="IPR040442">
    <property type="entry name" value="Pyrv_kinase-like_dom_sf"/>
</dbReference>
<organism evidence="1 2">
    <name type="scientific">Cutaneotrichosporon oleaginosum</name>
    <dbReference type="NCBI Taxonomy" id="879819"/>
    <lineage>
        <taxon>Eukaryota</taxon>
        <taxon>Fungi</taxon>
        <taxon>Dikarya</taxon>
        <taxon>Basidiomycota</taxon>
        <taxon>Agaricomycotina</taxon>
        <taxon>Tremellomycetes</taxon>
        <taxon>Trichosporonales</taxon>
        <taxon>Trichosporonaceae</taxon>
        <taxon>Cutaneotrichosporon</taxon>
    </lineage>
</organism>
<reference evidence="1 2" key="1">
    <citation type="submission" date="2015-03" db="EMBL/GenBank/DDBJ databases">
        <title>Genomics and transcriptomics of the oil-accumulating basidiomycete yeast T. oleaginosus allow insights into substrate utilization and the diverse evolutionary trajectories of mating systems in fungi.</title>
        <authorList>
            <consortium name="DOE Joint Genome Institute"/>
            <person name="Kourist R."/>
            <person name="Kracht O."/>
            <person name="Bracharz F."/>
            <person name="Lipzen A."/>
            <person name="Nolan M."/>
            <person name="Ohm R."/>
            <person name="Grigoriev I."/>
            <person name="Sun S."/>
            <person name="Heitman J."/>
            <person name="Bruck T."/>
            <person name="Nowrousian M."/>
        </authorList>
    </citation>
    <scope>NUCLEOTIDE SEQUENCE [LARGE SCALE GENOMIC DNA]</scope>
    <source>
        <strain evidence="1 2">IBC0246</strain>
    </source>
</reference>
<dbReference type="PROSITE" id="PS00161">
    <property type="entry name" value="ISOCITRATE_LYASE"/>
    <property type="match status" value="1"/>
</dbReference>
<dbReference type="InterPro" id="IPR018523">
    <property type="entry name" value="Isocitrate_lyase_ph_CS"/>
</dbReference>
<dbReference type="RefSeq" id="XP_018277585.1">
    <property type="nucleotide sequence ID" value="XM_018421449.1"/>
</dbReference>
<gene>
    <name evidence="1" type="ORF">CC85DRAFT_276605</name>
</gene>
<dbReference type="Pfam" id="PF13714">
    <property type="entry name" value="PEP_mutase"/>
    <property type="match status" value="1"/>
</dbReference>
<dbReference type="PANTHER" id="PTHR42905:SF2">
    <property type="entry name" value="PHOSPHOENOLPYRUVATE CARBOXYLASE FAMILY PROTEIN"/>
    <property type="match status" value="1"/>
</dbReference>
<dbReference type="SUPFAM" id="SSF51621">
    <property type="entry name" value="Phosphoenolpyruvate/pyruvate domain"/>
    <property type="match status" value="1"/>
</dbReference>
<dbReference type="GO" id="GO:0003824">
    <property type="term" value="F:catalytic activity"/>
    <property type="evidence" value="ECO:0007669"/>
    <property type="project" value="InterPro"/>
</dbReference>
<protein>
    <submittedName>
        <fullName evidence="1">Phosphoenolpyruvate/pyruvate domain-containing protein</fullName>
    </submittedName>
</protein>
<dbReference type="OrthoDB" id="1923844at2759"/>